<organism evidence="2 3">
    <name type="scientific">Ephemerocybe angulata</name>
    <dbReference type="NCBI Taxonomy" id="980116"/>
    <lineage>
        <taxon>Eukaryota</taxon>
        <taxon>Fungi</taxon>
        <taxon>Dikarya</taxon>
        <taxon>Basidiomycota</taxon>
        <taxon>Agaricomycotina</taxon>
        <taxon>Agaricomycetes</taxon>
        <taxon>Agaricomycetidae</taxon>
        <taxon>Agaricales</taxon>
        <taxon>Agaricineae</taxon>
        <taxon>Psathyrellaceae</taxon>
        <taxon>Ephemerocybe</taxon>
    </lineage>
</organism>
<gene>
    <name evidence="2" type="ORF">DFP72DRAFT_868343</name>
</gene>
<evidence type="ECO:0000256" key="1">
    <source>
        <dbReference type="SAM" id="MobiDB-lite"/>
    </source>
</evidence>
<reference evidence="2 3" key="1">
    <citation type="submission" date="2020-07" db="EMBL/GenBank/DDBJ databases">
        <title>Comparative genomics of pyrophilous fungi reveals a link between fire events and developmental genes.</title>
        <authorList>
            <consortium name="DOE Joint Genome Institute"/>
            <person name="Steindorff A.S."/>
            <person name="Carver A."/>
            <person name="Calhoun S."/>
            <person name="Stillman K."/>
            <person name="Liu H."/>
            <person name="Lipzen A."/>
            <person name="Pangilinan J."/>
            <person name="Labutti K."/>
            <person name="Bruns T.D."/>
            <person name="Grigoriev I.V."/>
        </authorList>
    </citation>
    <scope>NUCLEOTIDE SEQUENCE [LARGE SCALE GENOMIC DNA]</scope>
    <source>
        <strain evidence="2 3">CBS 144469</strain>
    </source>
</reference>
<sequence length="664" mass="75287">MARNMSKKARTTTPSTSEPAGSHKPVSKLITGAQTGNVKGIWEIGADGVNPCYIESVPAEILDIVIALVITNSTPTRSRRGLKIDRTVHPGFMSPLVDKIARHRLRSVCRTWAKIIDATLREIHFDGDRAPGPMLGSNEDSETEEEIRPSALIDENGDEIISDEVRRTRVDLERIPAGVPINLTLIKPRYDADPGGVKDSGRPGAGLMRPGVLDMVNSAPKSDIASLTIIDDCDIAWVQRLLDDEGEPTDHRWQDENMTQANAIIKSFHDVYEKMCARQLQPPKLCRTRWQIRRQVALAKKEDEKAWKKLHTLRLMFSGRDSYDTIFAQLSPLKFPALRCVELHLHRYEPLHLWVLPYSQITHLTLGSDSSSFILLSILKLTRLSLESLSVRLLSDRQDWGHSGKYERTESCIDFPKLGVLRLYRKTTEENVEQFLNALKCPNLQMFDITTETYGNGSLTPAARFIKRSGCTLRELYIDTEDHCSPSDSMALETIMRDHSGALEVFHLHGGLFLFDWLDGFTAPRLTEVDFLCFGINEWNIDQLPERNPAPEAKDFALRLFRWIQDWAASKSLLDTQDFKSRHSQLAVRFCAAPDCYPGHYQYYDTNRHSLLAAVSPPRAIESIQNELLGAGMKVEVEWWVHKWDVPAYNAKRLSNEEKTDTSQ</sequence>
<name>A0A8H6MH32_9AGAR</name>
<accession>A0A8H6MH32</accession>
<dbReference type="Proteomes" id="UP000521943">
    <property type="component" value="Unassembled WGS sequence"/>
</dbReference>
<evidence type="ECO:0000313" key="3">
    <source>
        <dbReference type="Proteomes" id="UP000521943"/>
    </source>
</evidence>
<feature type="compositionally biased region" description="Basic residues" evidence="1">
    <location>
        <begin position="1"/>
        <end position="10"/>
    </location>
</feature>
<proteinExistence type="predicted"/>
<comment type="caution">
    <text evidence="2">The sequence shown here is derived from an EMBL/GenBank/DDBJ whole genome shotgun (WGS) entry which is preliminary data.</text>
</comment>
<dbReference type="AlphaFoldDB" id="A0A8H6MH32"/>
<dbReference type="EMBL" id="JACGCI010000002">
    <property type="protein sequence ID" value="KAF6765681.1"/>
    <property type="molecule type" value="Genomic_DNA"/>
</dbReference>
<feature type="region of interest" description="Disordered" evidence="1">
    <location>
        <begin position="1"/>
        <end position="29"/>
    </location>
</feature>
<protein>
    <submittedName>
        <fullName evidence="2">Uncharacterized protein</fullName>
    </submittedName>
</protein>
<evidence type="ECO:0000313" key="2">
    <source>
        <dbReference type="EMBL" id="KAF6765681.1"/>
    </source>
</evidence>
<keyword evidence="3" id="KW-1185">Reference proteome</keyword>